<comment type="caution">
    <text evidence="5">The sequence shown here is derived from an EMBL/GenBank/DDBJ whole genome shotgun (WGS) entry which is preliminary data.</text>
</comment>
<dbReference type="RefSeq" id="WP_345338800.1">
    <property type="nucleotide sequence ID" value="NZ_BAABLI010000007.1"/>
</dbReference>
<evidence type="ECO:0000313" key="6">
    <source>
        <dbReference type="Proteomes" id="UP001597380"/>
    </source>
</evidence>
<evidence type="ECO:0000256" key="3">
    <source>
        <dbReference type="ARBA" id="ARBA00022729"/>
    </source>
</evidence>
<dbReference type="EMBL" id="JBHUHT010000004">
    <property type="protein sequence ID" value="MFD2094634.1"/>
    <property type="molecule type" value="Genomic_DNA"/>
</dbReference>
<evidence type="ECO:0000256" key="2">
    <source>
        <dbReference type="ARBA" id="ARBA00022448"/>
    </source>
</evidence>
<gene>
    <name evidence="5" type="ORF">ACFSJ3_01435</name>
</gene>
<dbReference type="InterPro" id="IPR029046">
    <property type="entry name" value="LolA/LolB/LppX"/>
</dbReference>
<keyword evidence="6" id="KW-1185">Reference proteome</keyword>
<keyword evidence="4" id="KW-0653">Protein transport</keyword>
<reference evidence="6" key="1">
    <citation type="journal article" date="2019" name="Int. J. Syst. Evol. Microbiol.">
        <title>The Global Catalogue of Microorganisms (GCM) 10K type strain sequencing project: providing services to taxonomists for standard genome sequencing and annotation.</title>
        <authorList>
            <consortium name="The Broad Institute Genomics Platform"/>
            <consortium name="The Broad Institute Genome Sequencing Center for Infectious Disease"/>
            <person name="Wu L."/>
            <person name="Ma J."/>
        </authorList>
    </citation>
    <scope>NUCLEOTIDE SEQUENCE [LARGE SCALE GENOMIC DNA]</scope>
    <source>
        <strain evidence="6">CGMCC 1.10992</strain>
    </source>
</reference>
<dbReference type="SUPFAM" id="SSF89392">
    <property type="entry name" value="Prokaryotic lipoproteins and lipoprotein localization factors"/>
    <property type="match status" value="1"/>
</dbReference>
<keyword evidence="5" id="KW-0449">Lipoprotein</keyword>
<keyword evidence="3" id="KW-0732">Signal</keyword>
<evidence type="ECO:0000256" key="4">
    <source>
        <dbReference type="ARBA" id="ARBA00022927"/>
    </source>
</evidence>
<sequence>MKLWFKALFLILLTTDIVFAEPLFSPENRLSSEQEFPQLASRQPVLAGHFEQIRHVAQMDVAIRSEGEFLIDQQMGLLWEQTMPFLSRLWMNQQRIVQQNGSASPVEISSSENPLPFTIGRIFFALFRGEFDELRTAFEPYLLRSEQHWQLGLRPTDALIAKVIQQIEVDGDRQIRSLKITDSQGNVQEFIFGAIVAASELSLEQRERLQP</sequence>
<dbReference type="InterPro" id="IPR004564">
    <property type="entry name" value="OM_lipoprot_carrier_LolA-like"/>
</dbReference>
<accession>A0ABW4XIM4</accession>
<protein>
    <submittedName>
        <fullName evidence="5">Outer membrane lipoprotein carrier protein LolA</fullName>
    </submittedName>
</protein>
<evidence type="ECO:0000313" key="5">
    <source>
        <dbReference type="EMBL" id="MFD2094634.1"/>
    </source>
</evidence>
<comment type="subunit">
    <text evidence="1">Monomer.</text>
</comment>
<keyword evidence="2" id="KW-0813">Transport</keyword>
<dbReference type="Pfam" id="PF19574">
    <property type="entry name" value="LolA_3"/>
    <property type="match status" value="1"/>
</dbReference>
<dbReference type="CDD" id="cd16325">
    <property type="entry name" value="LolA"/>
    <property type="match status" value="1"/>
</dbReference>
<name>A0ABW4XIM4_9GAMM</name>
<organism evidence="5 6">
    <name type="scientific">Corallincola platygyrae</name>
    <dbReference type="NCBI Taxonomy" id="1193278"/>
    <lineage>
        <taxon>Bacteria</taxon>
        <taxon>Pseudomonadati</taxon>
        <taxon>Pseudomonadota</taxon>
        <taxon>Gammaproteobacteria</taxon>
        <taxon>Alteromonadales</taxon>
        <taxon>Psychromonadaceae</taxon>
        <taxon>Corallincola</taxon>
    </lineage>
</organism>
<proteinExistence type="predicted"/>
<evidence type="ECO:0000256" key="1">
    <source>
        <dbReference type="ARBA" id="ARBA00011245"/>
    </source>
</evidence>
<dbReference type="Gene3D" id="2.50.20.10">
    <property type="entry name" value="Lipoprotein localisation LolA/LolB/LppX"/>
    <property type="match status" value="1"/>
</dbReference>
<dbReference type="Proteomes" id="UP001597380">
    <property type="component" value="Unassembled WGS sequence"/>
</dbReference>